<dbReference type="RefSeq" id="WP_368007926.1">
    <property type="nucleotide sequence ID" value="NZ_JAMXFF010000031.1"/>
</dbReference>
<protein>
    <submittedName>
        <fullName evidence="1">Uncharacterized protein</fullName>
    </submittedName>
</protein>
<reference evidence="1 2" key="1">
    <citation type="journal article" date="2022" name="Front. Microbiol.">
        <title>High genomic differentiation and limited gene flow indicate recent cryptic speciation within the genus Laspinema (cyanobacteria).</title>
        <authorList>
            <person name="Stanojkovic A."/>
            <person name="Skoupy S."/>
            <person name="Skaloud P."/>
            <person name="Dvorak P."/>
        </authorList>
    </citation>
    <scope>NUCLEOTIDE SEQUENCE [LARGE SCALE GENOMIC DNA]</scope>
    <source>
        <strain evidence="1 2">D2a</strain>
    </source>
</reference>
<evidence type="ECO:0000313" key="1">
    <source>
        <dbReference type="EMBL" id="MCT7968408.1"/>
    </source>
</evidence>
<dbReference type="EMBL" id="JAMXFF010000031">
    <property type="protein sequence ID" value="MCT7968408.1"/>
    <property type="molecule type" value="Genomic_DNA"/>
</dbReference>
<name>A0ABT2MUI3_9CYAN</name>
<dbReference type="Proteomes" id="UP001525890">
    <property type="component" value="Unassembled WGS sequence"/>
</dbReference>
<organism evidence="1 2">
    <name type="scientific">Laspinema palackyanum D2a</name>
    <dbReference type="NCBI Taxonomy" id="2953684"/>
    <lineage>
        <taxon>Bacteria</taxon>
        <taxon>Bacillati</taxon>
        <taxon>Cyanobacteriota</taxon>
        <taxon>Cyanophyceae</taxon>
        <taxon>Oscillatoriophycideae</taxon>
        <taxon>Oscillatoriales</taxon>
        <taxon>Laspinemataceae</taxon>
        <taxon>Laspinema</taxon>
        <taxon>Laspinema palackyanum</taxon>
    </lineage>
</organism>
<evidence type="ECO:0000313" key="2">
    <source>
        <dbReference type="Proteomes" id="UP001525890"/>
    </source>
</evidence>
<sequence>MITLPQWKNWVFAGRGFNRCGKRSYCDRQLAQWHLDLPSESVDAIATW</sequence>
<comment type="caution">
    <text evidence="1">The sequence shown here is derived from an EMBL/GenBank/DDBJ whole genome shotgun (WGS) entry which is preliminary data.</text>
</comment>
<keyword evidence="2" id="KW-1185">Reference proteome</keyword>
<proteinExistence type="predicted"/>
<gene>
    <name evidence="1" type="ORF">NG799_19040</name>
</gene>
<accession>A0ABT2MUI3</accession>